<accession>A0A318I532</accession>
<name>A0A318I532_9BACT</name>
<organism evidence="1 2">
    <name type="scientific">Hoylesella shahii DSM 15611 = JCM 12083</name>
    <dbReference type="NCBI Taxonomy" id="1122991"/>
    <lineage>
        <taxon>Bacteria</taxon>
        <taxon>Pseudomonadati</taxon>
        <taxon>Bacteroidota</taxon>
        <taxon>Bacteroidia</taxon>
        <taxon>Bacteroidales</taxon>
        <taxon>Prevotellaceae</taxon>
        <taxon>Hoylesella</taxon>
    </lineage>
</organism>
<dbReference type="EMBL" id="QJJX01000054">
    <property type="protein sequence ID" value="PXX17727.1"/>
    <property type="molecule type" value="Genomic_DNA"/>
</dbReference>
<proteinExistence type="predicted"/>
<dbReference type="SUPFAM" id="SSF52172">
    <property type="entry name" value="CheY-like"/>
    <property type="match status" value="1"/>
</dbReference>
<dbReference type="Proteomes" id="UP000248314">
    <property type="component" value="Unassembled WGS sequence"/>
</dbReference>
<dbReference type="AlphaFoldDB" id="A0A318I532"/>
<protein>
    <submittedName>
        <fullName evidence="1">Response regulator receiver domain-containing protein</fullName>
    </submittedName>
</protein>
<dbReference type="InterPro" id="IPR011006">
    <property type="entry name" value="CheY-like_superfamily"/>
</dbReference>
<evidence type="ECO:0000313" key="2">
    <source>
        <dbReference type="Proteomes" id="UP000248314"/>
    </source>
</evidence>
<sequence>MQFQSKMRKILIIEDNSTKLQHIRDFCINNVKQSCLTDRQSYNTAQQEVIFHGSEYDIILLDVSMNTYDTKRDDNGEQEPLAGANILRFMKLRHIKTPVIIVTMYESFVDGVRINALDERFEAQYGDIYKGFVYFNLKNEDWKEELLSKLNEILR</sequence>
<evidence type="ECO:0000313" key="1">
    <source>
        <dbReference type="EMBL" id="PXX17727.1"/>
    </source>
</evidence>
<dbReference type="OrthoDB" id="5520457at2"/>
<dbReference type="Gene3D" id="3.40.50.2300">
    <property type="match status" value="1"/>
</dbReference>
<reference evidence="1 2" key="1">
    <citation type="submission" date="2018-05" db="EMBL/GenBank/DDBJ databases">
        <title>Genomic Encyclopedia of Type Strains, Phase I: the one thousand microbial genomes (KMG-I) project.</title>
        <authorList>
            <person name="Kyrpides N."/>
        </authorList>
    </citation>
    <scope>NUCLEOTIDE SEQUENCE [LARGE SCALE GENOMIC DNA]</scope>
    <source>
        <strain evidence="1 2">DSM 15611</strain>
    </source>
</reference>
<comment type="caution">
    <text evidence="1">The sequence shown here is derived from an EMBL/GenBank/DDBJ whole genome shotgun (WGS) entry which is preliminary data.</text>
</comment>
<keyword evidence="2" id="KW-1185">Reference proteome</keyword>
<gene>
    <name evidence="1" type="ORF">EJ73_02665</name>
</gene>
<dbReference type="STRING" id="1122991.GCA_000613445_00396"/>